<evidence type="ECO:0000256" key="11">
    <source>
        <dbReference type="ARBA" id="ARBA00022726"/>
    </source>
</evidence>
<evidence type="ECO:0000256" key="4">
    <source>
        <dbReference type="ARBA" id="ARBA00004659"/>
    </source>
</evidence>
<feature type="domain" description="Phosphoribosyltransferase" evidence="13">
    <location>
        <begin position="32"/>
        <end position="151"/>
    </location>
</feature>
<keyword evidence="9 12" id="KW-0328">Glycosyltransferase</keyword>
<keyword evidence="15" id="KW-1185">Reference proteome</keyword>
<dbReference type="GO" id="GO:0006168">
    <property type="term" value="P:adenine salvage"/>
    <property type="evidence" value="ECO:0007669"/>
    <property type="project" value="InterPro"/>
</dbReference>
<accession>A0A2A6RMU5</accession>
<evidence type="ECO:0000256" key="2">
    <source>
        <dbReference type="ARBA" id="ARBA00003968"/>
    </source>
</evidence>
<dbReference type="Gene3D" id="3.40.50.2020">
    <property type="match status" value="1"/>
</dbReference>
<dbReference type="NCBIfam" id="TIGR01090">
    <property type="entry name" value="apt"/>
    <property type="match status" value="1"/>
</dbReference>
<reference evidence="15" key="1">
    <citation type="submission" date="2017-08" db="EMBL/GenBank/DDBJ databases">
        <authorList>
            <person name="Grouzdev D.S."/>
            <person name="Gaisin V.A."/>
            <person name="Rysina M.S."/>
            <person name="Gorlenko V.M."/>
        </authorList>
    </citation>
    <scope>NUCLEOTIDE SEQUENCE [LARGE SCALE GENOMIC DNA]</scope>
    <source>
        <strain evidence="15">Kir15-3F</strain>
    </source>
</reference>
<dbReference type="InterPro" id="IPR000836">
    <property type="entry name" value="PRTase_dom"/>
</dbReference>
<evidence type="ECO:0000256" key="3">
    <source>
        <dbReference type="ARBA" id="ARBA00004496"/>
    </source>
</evidence>
<dbReference type="NCBIfam" id="NF002633">
    <property type="entry name" value="PRK02304.1-2"/>
    <property type="match status" value="1"/>
</dbReference>
<dbReference type="PANTHER" id="PTHR32315:SF3">
    <property type="entry name" value="ADENINE PHOSPHORIBOSYLTRANSFERASE"/>
    <property type="match status" value="1"/>
</dbReference>
<dbReference type="AlphaFoldDB" id="A0A2A6RMU5"/>
<dbReference type="NCBIfam" id="NF002634">
    <property type="entry name" value="PRK02304.1-3"/>
    <property type="match status" value="1"/>
</dbReference>
<dbReference type="GO" id="GO:0003999">
    <property type="term" value="F:adenine phosphoribosyltransferase activity"/>
    <property type="evidence" value="ECO:0007669"/>
    <property type="project" value="UniProtKB-UniRule"/>
</dbReference>
<organism evidence="14 15">
    <name type="scientific">Candidatus Viridilinea mediisalina</name>
    <dbReference type="NCBI Taxonomy" id="2024553"/>
    <lineage>
        <taxon>Bacteria</taxon>
        <taxon>Bacillati</taxon>
        <taxon>Chloroflexota</taxon>
        <taxon>Chloroflexia</taxon>
        <taxon>Chloroflexales</taxon>
        <taxon>Chloroflexineae</taxon>
        <taxon>Oscillochloridaceae</taxon>
        <taxon>Candidatus Viridilinea</taxon>
    </lineage>
</organism>
<keyword evidence="11 12" id="KW-0660">Purine salvage</keyword>
<dbReference type="HAMAP" id="MF_00004">
    <property type="entry name" value="Aden_phosphoribosyltr"/>
    <property type="match status" value="1"/>
</dbReference>
<gene>
    <name evidence="12" type="primary">apt</name>
    <name evidence="14" type="ORF">CJ255_04655</name>
</gene>
<dbReference type="Pfam" id="PF00156">
    <property type="entry name" value="Pribosyltran"/>
    <property type="match status" value="1"/>
</dbReference>
<name>A0A2A6RMU5_9CHLR</name>
<evidence type="ECO:0000259" key="13">
    <source>
        <dbReference type="Pfam" id="PF00156"/>
    </source>
</evidence>
<comment type="similarity">
    <text evidence="5 12">Belongs to the purine/pyrimidine phosphoribosyltransferase family.</text>
</comment>
<dbReference type="InterPro" id="IPR050054">
    <property type="entry name" value="UPRTase/APRTase"/>
</dbReference>
<dbReference type="GO" id="GO:0002055">
    <property type="term" value="F:adenine binding"/>
    <property type="evidence" value="ECO:0007669"/>
    <property type="project" value="TreeGrafter"/>
</dbReference>
<dbReference type="InterPro" id="IPR029057">
    <property type="entry name" value="PRTase-like"/>
</dbReference>
<dbReference type="OrthoDB" id="9803963at2"/>
<evidence type="ECO:0000256" key="12">
    <source>
        <dbReference type="HAMAP-Rule" id="MF_00004"/>
    </source>
</evidence>
<evidence type="ECO:0000313" key="14">
    <source>
        <dbReference type="EMBL" id="PDW04245.1"/>
    </source>
</evidence>
<dbReference type="SUPFAM" id="SSF53271">
    <property type="entry name" value="PRTase-like"/>
    <property type="match status" value="1"/>
</dbReference>
<keyword evidence="10 12" id="KW-0808">Transferase</keyword>
<proteinExistence type="inferred from homology"/>
<dbReference type="GO" id="GO:0044209">
    <property type="term" value="P:AMP salvage"/>
    <property type="evidence" value="ECO:0007669"/>
    <property type="project" value="UniProtKB-UniRule"/>
</dbReference>
<comment type="pathway">
    <text evidence="4 12">Purine metabolism; AMP biosynthesis via salvage pathway; AMP from adenine: step 1/1.</text>
</comment>
<dbReference type="CDD" id="cd06223">
    <property type="entry name" value="PRTases_typeI"/>
    <property type="match status" value="1"/>
</dbReference>
<protein>
    <recommendedName>
        <fullName evidence="7 12">Adenine phosphoribosyltransferase</fullName>
        <shortName evidence="12">APRT</shortName>
        <ecNumber evidence="7 12">2.4.2.7</ecNumber>
    </recommendedName>
</protein>
<dbReference type="Proteomes" id="UP000220527">
    <property type="component" value="Unassembled WGS sequence"/>
</dbReference>
<comment type="catalytic activity">
    <reaction evidence="1 12">
        <text>AMP + diphosphate = 5-phospho-alpha-D-ribose 1-diphosphate + adenine</text>
        <dbReference type="Rhea" id="RHEA:16609"/>
        <dbReference type="ChEBI" id="CHEBI:16708"/>
        <dbReference type="ChEBI" id="CHEBI:33019"/>
        <dbReference type="ChEBI" id="CHEBI:58017"/>
        <dbReference type="ChEBI" id="CHEBI:456215"/>
        <dbReference type="EC" id="2.4.2.7"/>
    </reaction>
</comment>
<comment type="subcellular location">
    <subcellularLocation>
        <location evidence="3 12">Cytoplasm</location>
    </subcellularLocation>
</comment>
<dbReference type="NCBIfam" id="NF002636">
    <property type="entry name" value="PRK02304.1-5"/>
    <property type="match status" value="1"/>
</dbReference>
<comment type="function">
    <text evidence="2 12">Catalyzes a salvage reaction resulting in the formation of AMP, that is energically less costly than de novo synthesis.</text>
</comment>
<evidence type="ECO:0000256" key="10">
    <source>
        <dbReference type="ARBA" id="ARBA00022679"/>
    </source>
</evidence>
<evidence type="ECO:0000313" key="15">
    <source>
        <dbReference type="Proteomes" id="UP000220527"/>
    </source>
</evidence>
<dbReference type="GO" id="GO:0016208">
    <property type="term" value="F:AMP binding"/>
    <property type="evidence" value="ECO:0007669"/>
    <property type="project" value="TreeGrafter"/>
</dbReference>
<sequence>MSQLDLASLVRNIPDFPQPGIQFKDITTLIGNGPAFQQVIDSLVDRYSGMQLDAIVGVESRGFIFGAPLALRLGLGLVPVRKPGKLPADTFQIEYSLEYGTNKLEIHRDALNAGARVVVVDDLLATGGTIEATAKLVEQAGGSIVEMAFVIELAFLNGREKLAPHSVFSLIQY</sequence>
<dbReference type="FunFam" id="3.40.50.2020:FF:000004">
    <property type="entry name" value="Adenine phosphoribosyltransferase"/>
    <property type="match status" value="1"/>
</dbReference>
<keyword evidence="8 12" id="KW-0963">Cytoplasm</keyword>
<dbReference type="PANTHER" id="PTHR32315">
    <property type="entry name" value="ADENINE PHOSPHORIBOSYLTRANSFERASE"/>
    <property type="match status" value="1"/>
</dbReference>
<dbReference type="RefSeq" id="WP_097642928.1">
    <property type="nucleotide sequence ID" value="NZ_NQWI01000013.1"/>
</dbReference>
<dbReference type="EMBL" id="NQWI01000013">
    <property type="protein sequence ID" value="PDW04245.1"/>
    <property type="molecule type" value="Genomic_DNA"/>
</dbReference>
<evidence type="ECO:0000256" key="1">
    <source>
        <dbReference type="ARBA" id="ARBA00000868"/>
    </source>
</evidence>
<dbReference type="UniPathway" id="UPA00588">
    <property type="reaction ID" value="UER00646"/>
</dbReference>
<dbReference type="GO" id="GO:0006166">
    <property type="term" value="P:purine ribonucleoside salvage"/>
    <property type="evidence" value="ECO:0007669"/>
    <property type="project" value="UniProtKB-UniRule"/>
</dbReference>
<comment type="caution">
    <text evidence="14">The sequence shown here is derived from an EMBL/GenBank/DDBJ whole genome shotgun (WGS) entry which is preliminary data.</text>
</comment>
<evidence type="ECO:0000256" key="7">
    <source>
        <dbReference type="ARBA" id="ARBA00011893"/>
    </source>
</evidence>
<evidence type="ECO:0000256" key="8">
    <source>
        <dbReference type="ARBA" id="ARBA00022490"/>
    </source>
</evidence>
<evidence type="ECO:0000256" key="5">
    <source>
        <dbReference type="ARBA" id="ARBA00008391"/>
    </source>
</evidence>
<dbReference type="InterPro" id="IPR005764">
    <property type="entry name" value="Ade_phspho_trans"/>
</dbReference>
<evidence type="ECO:0000256" key="6">
    <source>
        <dbReference type="ARBA" id="ARBA00011738"/>
    </source>
</evidence>
<evidence type="ECO:0000256" key="9">
    <source>
        <dbReference type="ARBA" id="ARBA00022676"/>
    </source>
</evidence>
<comment type="subunit">
    <text evidence="6 12">Homodimer.</text>
</comment>
<dbReference type="EC" id="2.4.2.7" evidence="7 12"/>
<dbReference type="GO" id="GO:0005737">
    <property type="term" value="C:cytoplasm"/>
    <property type="evidence" value="ECO:0007669"/>
    <property type="project" value="UniProtKB-SubCell"/>
</dbReference>